<comment type="caution">
    <text evidence="3">The sequence shown here is derived from an EMBL/GenBank/DDBJ whole genome shotgun (WGS) entry which is preliminary data.</text>
</comment>
<feature type="region of interest" description="Disordered" evidence="2">
    <location>
        <begin position="111"/>
        <end position="142"/>
    </location>
</feature>
<dbReference type="GO" id="GO:0003723">
    <property type="term" value="F:RNA binding"/>
    <property type="evidence" value="ECO:0007669"/>
    <property type="project" value="TreeGrafter"/>
</dbReference>
<evidence type="ECO:0000313" key="4">
    <source>
        <dbReference type="Proteomes" id="UP000606974"/>
    </source>
</evidence>
<gene>
    <name evidence="3" type="ORF">GJ744_012471</name>
</gene>
<reference evidence="3" key="1">
    <citation type="submission" date="2020-02" db="EMBL/GenBank/DDBJ databases">
        <authorList>
            <person name="Palmer J.M."/>
        </authorList>
    </citation>
    <scope>NUCLEOTIDE SEQUENCE</scope>
    <source>
        <strain evidence="3">EPUS1.4</strain>
        <tissue evidence="3">Thallus</tissue>
    </source>
</reference>
<dbReference type="Pfam" id="PF09736">
    <property type="entry name" value="Bud13"/>
    <property type="match status" value="1"/>
</dbReference>
<feature type="region of interest" description="Disordered" evidence="2">
    <location>
        <begin position="274"/>
        <end position="315"/>
    </location>
</feature>
<feature type="region of interest" description="Disordered" evidence="2">
    <location>
        <begin position="199"/>
        <end position="230"/>
    </location>
</feature>
<feature type="region of interest" description="Disordered" evidence="2">
    <location>
        <begin position="15"/>
        <end position="51"/>
    </location>
</feature>
<dbReference type="GO" id="GO:0000398">
    <property type="term" value="P:mRNA splicing, via spliceosome"/>
    <property type="evidence" value="ECO:0007669"/>
    <property type="project" value="TreeGrafter"/>
</dbReference>
<dbReference type="InterPro" id="IPR051112">
    <property type="entry name" value="CWC26_splicing_factor"/>
</dbReference>
<evidence type="ECO:0000313" key="3">
    <source>
        <dbReference type="EMBL" id="KAF7505849.1"/>
    </source>
</evidence>
<dbReference type="PANTHER" id="PTHR31809:SF0">
    <property type="entry name" value="BUD13 HOMOLOG"/>
    <property type="match status" value="1"/>
</dbReference>
<organism evidence="3 4">
    <name type="scientific">Endocarpon pusillum</name>
    <dbReference type="NCBI Taxonomy" id="364733"/>
    <lineage>
        <taxon>Eukaryota</taxon>
        <taxon>Fungi</taxon>
        <taxon>Dikarya</taxon>
        <taxon>Ascomycota</taxon>
        <taxon>Pezizomycotina</taxon>
        <taxon>Eurotiomycetes</taxon>
        <taxon>Chaetothyriomycetidae</taxon>
        <taxon>Verrucariales</taxon>
        <taxon>Verrucariaceae</taxon>
        <taxon>Endocarpon</taxon>
    </lineage>
</organism>
<keyword evidence="4" id="KW-1185">Reference proteome</keyword>
<dbReference type="GO" id="GO:0070274">
    <property type="term" value="C:RES complex"/>
    <property type="evidence" value="ECO:0007669"/>
    <property type="project" value="TreeGrafter"/>
</dbReference>
<accession>A0A8H7AE97</accession>
<evidence type="ECO:0000256" key="1">
    <source>
        <dbReference type="ARBA" id="ARBA00011069"/>
    </source>
</evidence>
<dbReference type="InterPro" id="IPR018609">
    <property type="entry name" value="Bud13"/>
</dbReference>
<evidence type="ECO:0008006" key="5">
    <source>
        <dbReference type="Google" id="ProtNLM"/>
    </source>
</evidence>
<feature type="compositionally biased region" description="Basic and acidic residues" evidence="2">
    <location>
        <begin position="111"/>
        <end position="121"/>
    </location>
</feature>
<name>A0A8H7AE97_9EURO</name>
<dbReference type="PANTHER" id="PTHR31809">
    <property type="entry name" value="BUD13 HOMOLOG"/>
    <property type="match status" value="1"/>
</dbReference>
<protein>
    <recommendedName>
        <fullName evidence="5">Pre-mRNA-splicing factor cwc26</fullName>
    </recommendedName>
</protein>
<dbReference type="Proteomes" id="UP000606974">
    <property type="component" value="Unassembled WGS sequence"/>
</dbReference>
<dbReference type="OrthoDB" id="6022at2759"/>
<feature type="compositionally biased region" description="Polar residues" evidence="2">
    <location>
        <begin position="15"/>
        <end position="24"/>
    </location>
</feature>
<comment type="similarity">
    <text evidence="1">Belongs to the CWC26 family.</text>
</comment>
<proteinExistence type="inferred from homology"/>
<dbReference type="EMBL" id="JAACFV010000099">
    <property type="protein sequence ID" value="KAF7505849.1"/>
    <property type="molecule type" value="Genomic_DNA"/>
</dbReference>
<evidence type="ECO:0000256" key="2">
    <source>
        <dbReference type="SAM" id="MobiDB-lite"/>
    </source>
</evidence>
<sequence length="352" mass="39531">MSSLSTYLARNYLTASNSSPTDLSTRPRKRRKKDESSSNNTGLIIADDDQDLALSKHTNTEIDDENPTFDINTRSAEFRRAKKNNWKTIGAPPPTDADQAAADLILAKAAKDSDVRRRQTEGEDAPAIAGETEDTEPQKVRGGIQTAEETAQLEAAAQARRVVDAKASKSMRKAEAEETVYRDATGRRIDISMRRAEARAAEQEKLRQEKREKEEAMGDVQRREKEERKQAVEEARFLGVARYADDEGLNEEMKGVGRWGDPMAGYVREKKITQAHTGRGDGGSAETMSTTVASGQRRKEYPGAAAPNRYGIRPGWRWDGVDRGNGFEKEWFQARGRKSRNENLEYQWQMDE</sequence>
<dbReference type="AlphaFoldDB" id="A0A8H7AE97"/>
<dbReference type="GO" id="GO:0005684">
    <property type="term" value="C:U2-type spliceosomal complex"/>
    <property type="evidence" value="ECO:0007669"/>
    <property type="project" value="TreeGrafter"/>
</dbReference>